<feature type="compositionally biased region" description="Polar residues" evidence="1">
    <location>
        <begin position="128"/>
        <end position="141"/>
    </location>
</feature>
<reference evidence="4" key="1">
    <citation type="journal article" date="2013" name="Nat. Genet.">
        <title>The duck genome and transcriptome provide insight into an avian influenza virus reservoir species.</title>
        <authorList>
            <person name="Huang Y."/>
            <person name="Li Y."/>
            <person name="Burt D.W."/>
            <person name="Chen H."/>
            <person name="Zhang Y."/>
            <person name="Qian W."/>
            <person name="Kim H."/>
            <person name="Gan S."/>
            <person name="Zhao Y."/>
            <person name="Li J."/>
            <person name="Yi K."/>
            <person name="Feng H."/>
            <person name="Zhu P."/>
            <person name="Li B."/>
            <person name="Liu Q."/>
            <person name="Fairley S."/>
            <person name="Magor K.E."/>
            <person name="Du Z."/>
            <person name="Hu X."/>
            <person name="Goodman L."/>
            <person name="Tafer H."/>
            <person name="Vignal A."/>
            <person name="Lee T."/>
            <person name="Kim K.W."/>
            <person name="Sheng Z."/>
            <person name="An Y."/>
            <person name="Searle S."/>
            <person name="Herrero J."/>
            <person name="Groenen M.A."/>
            <person name="Crooijmans R.P."/>
            <person name="Faraut T."/>
            <person name="Cai Q."/>
            <person name="Webster R.G."/>
            <person name="Aldridge J.R."/>
            <person name="Warren W.C."/>
            <person name="Bartschat S."/>
            <person name="Kehr S."/>
            <person name="Marz M."/>
            <person name="Stadler P.F."/>
            <person name="Smith J."/>
            <person name="Kraus R.H."/>
            <person name="Zhao Y."/>
            <person name="Ren L."/>
            <person name="Fei J."/>
            <person name="Morisson M."/>
            <person name="Kaiser P."/>
            <person name="Griffin D.K."/>
            <person name="Rao M."/>
            <person name="Pitel F."/>
            <person name="Wang J."/>
            <person name="Li N."/>
        </authorList>
    </citation>
    <scope>NUCLEOTIDE SEQUENCE [LARGE SCALE GENOMIC DNA]</scope>
</reference>
<evidence type="ECO:0008006" key="5">
    <source>
        <dbReference type="Google" id="ProtNLM"/>
    </source>
</evidence>
<evidence type="ECO:0000256" key="2">
    <source>
        <dbReference type="SAM" id="SignalP"/>
    </source>
</evidence>
<evidence type="ECO:0000313" key="3">
    <source>
        <dbReference type="EMBL" id="EOA99736.1"/>
    </source>
</evidence>
<feature type="region of interest" description="Disordered" evidence="1">
    <location>
        <begin position="172"/>
        <end position="207"/>
    </location>
</feature>
<sequence>MGLSLLGILRAGASFSAPALVCASVTPGVRVGFTQGKLHETQRWLLLRRAIQERDGNAEPAAVLDARGAQHTKASPKRMREIGQQHWEHPGPAQIVAFLTHPMVVSTKISVATEKPLSWVWSFPRSSSKGAPSDGTISQNWRAHPKTGHGGVDAVKVTVPRRAPASALLGQSKWGTKCPSTAGTERHGTRGCGLEGTKTPGAGRRTPPRLGRSLCSCHSVSRGGDELQSSPRRCFWKPPAPRAGRGGAGIAELLLLGSKLNACTSSGTSSPKPERFVPM</sequence>
<name>R0JRE6_ANAPL</name>
<accession>R0JRE6</accession>
<protein>
    <recommendedName>
        <fullName evidence="5">Secreted protein</fullName>
    </recommendedName>
</protein>
<proteinExistence type="predicted"/>
<dbReference type="EMBL" id="KB743276">
    <property type="protein sequence ID" value="EOA99736.1"/>
    <property type="molecule type" value="Genomic_DNA"/>
</dbReference>
<dbReference type="Proteomes" id="UP000296049">
    <property type="component" value="Unassembled WGS sequence"/>
</dbReference>
<feature type="region of interest" description="Disordered" evidence="1">
    <location>
        <begin position="128"/>
        <end position="152"/>
    </location>
</feature>
<evidence type="ECO:0000313" key="4">
    <source>
        <dbReference type="Proteomes" id="UP000296049"/>
    </source>
</evidence>
<keyword evidence="2" id="KW-0732">Signal</keyword>
<organism evidence="3 4">
    <name type="scientific">Anas platyrhynchos</name>
    <name type="common">Mallard</name>
    <name type="synonym">Anas boschas</name>
    <dbReference type="NCBI Taxonomy" id="8839"/>
    <lineage>
        <taxon>Eukaryota</taxon>
        <taxon>Metazoa</taxon>
        <taxon>Chordata</taxon>
        <taxon>Craniata</taxon>
        <taxon>Vertebrata</taxon>
        <taxon>Euteleostomi</taxon>
        <taxon>Archelosauria</taxon>
        <taxon>Archosauria</taxon>
        <taxon>Dinosauria</taxon>
        <taxon>Saurischia</taxon>
        <taxon>Theropoda</taxon>
        <taxon>Coelurosauria</taxon>
        <taxon>Aves</taxon>
        <taxon>Neognathae</taxon>
        <taxon>Galloanserae</taxon>
        <taxon>Anseriformes</taxon>
        <taxon>Anatidae</taxon>
        <taxon>Anatinae</taxon>
        <taxon>Anas</taxon>
    </lineage>
</organism>
<feature type="chain" id="PRO_5004344000" description="Secreted protein" evidence="2">
    <location>
        <begin position="24"/>
        <end position="279"/>
    </location>
</feature>
<feature type="signal peptide" evidence="2">
    <location>
        <begin position="1"/>
        <end position="23"/>
    </location>
</feature>
<gene>
    <name evidence="3" type="ORF">Anapl_10728</name>
</gene>
<dbReference type="AlphaFoldDB" id="R0JRE6"/>
<evidence type="ECO:0000256" key="1">
    <source>
        <dbReference type="SAM" id="MobiDB-lite"/>
    </source>
</evidence>
<keyword evidence="4" id="KW-1185">Reference proteome</keyword>